<protein>
    <submittedName>
        <fullName evidence="1">Uncharacterized protein</fullName>
    </submittedName>
</protein>
<accession>A0A2U8I5N3</accession>
<dbReference type="KEGG" id="fsm:CCS41_08055"/>
<organism evidence="1 2">
    <name type="scientific">Candidatus Fukatsuia symbiotica</name>
    <dbReference type="NCBI Taxonomy" id="1878942"/>
    <lineage>
        <taxon>Bacteria</taxon>
        <taxon>Pseudomonadati</taxon>
        <taxon>Pseudomonadota</taxon>
        <taxon>Gammaproteobacteria</taxon>
        <taxon>Enterobacterales</taxon>
        <taxon>Yersiniaceae</taxon>
        <taxon>Candidatus Fukatsuia</taxon>
    </lineage>
</organism>
<sequence length="65" mass="7673">MDSLFRAAIYYFRRLNMDKPTADYNITLQIYDQLARIVVHDNQLATKAKLIIAITLQFNRVILEK</sequence>
<dbReference type="EMBL" id="CP021659">
    <property type="protein sequence ID" value="AWK14438.1"/>
    <property type="molecule type" value="Genomic_DNA"/>
</dbReference>
<gene>
    <name evidence="1" type="ORF">CCS41_08055</name>
</gene>
<proteinExistence type="predicted"/>
<evidence type="ECO:0000313" key="1">
    <source>
        <dbReference type="EMBL" id="AWK14438.1"/>
    </source>
</evidence>
<dbReference type="AlphaFoldDB" id="A0A2U8I5N3"/>
<evidence type="ECO:0000313" key="2">
    <source>
        <dbReference type="Proteomes" id="UP000261875"/>
    </source>
</evidence>
<dbReference type="Proteomes" id="UP000261875">
    <property type="component" value="Chromosome"/>
</dbReference>
<reference evidence="1 2" key="1">
    <citation type="submission" date="2017-05" db="EMBL/GenBank/DDBJ databases">
        <title>Genome sequence of Candidatus Fukatsuia symbiotica and Candidatus Hamiltonella defensa from Acyrthosiphon pisum strain 5D.</title>
        <authorList>
            <person name="Patel V.A."/>
            <person name="Chevignon G."/>
            <person name="Russell J.A."/>
            <person name="Oliver K.M."/>
        </authorList>
    </citation>
    <scope>NUCLEOTIDE SEQUENCE [LARGE SCALE GENOMIC DNA]</scope>
    <source>
        <strain evidence="1 2">5D</strain>
    </source>
</reference>
<keyword evidence="2" id="KW-1185">Reference proteome</keyword>
<name>A0A2U8I5N3_9GAMM</name>